<dbReference type="InterPro" id="IPR002885">
    <property type="entry name" value="PPR_rpt"/>
</dbReference>
<comment type="similarity">
    <text evidence="1">Belongs to the PPR family. P subfamily.</text>
</comment>
<evidence type="ECO:0000256" key="3">
    <source>
        <dbReference type="PROSITE-ProRule" id="PRU00708"/>
    </source>
</evidence>
<dbReference type="InterPro" id="IPR002625">
    <property type="entry name" value="Smr_dom"/>
</dbReference>
<proteinExistence type="inferred from homology"/>
<sequence length="542" mass="60850">MSPCVVTDVGNTEKVVNQLNSRRLSGLKMAALKLPTRPNQTFHGGKTGVIVTRTLTLVYHPTLLSRHRAQNQIMISSGNSGPQRFLFTQPQRLSQCNRYFEEELRNVSWTHRTSMEVRCKAGAVPLMKQSHRFLSSLSSPALAGDPSATNRHIKKFVAASPKSVALNVLSHLLSAHTSHPHLSFYALSLYSEITEASWFDWNPKLIAELVALLNKQERFDESETLLSTAVSRLKSNERDLALFFCNLVESNAKQGSIQGFDEACVRLREIIQRSSSVYVKTQAYKSLVSGLCNMDKPHDAERVIDEMRTEKVKPGLFEYKSVLYGYGRLGLFDDMNRVVQRMETEGHKIDTVCSNMVLSSYGAHDALPQMGSWLQKLKDFNVPLSIRTYNSVLNSCPTVTSLLKDLDTCPLSLSELLTFLNEDEAVLVSKLTWSSVLDEAIEWNSLEGKLDLHGMHLSSSYLIMMQWMDEMRVRFSEEKCVVPAEIVVVSGSGKHSNVRGESPVKALVKKIMVRTGSPMRIDRKNVGSFIAKGKTVKEWLCK</sequence>
<dbReference type="Pfam" id="PF01535">
    <property type="entry name" value="PPR"/>
    <property type="match status" value="2"/>
</dbReference>
<reference evidence="5" key="1">
    <citation type="submission" date="2020-01" db="EMBL/GenBank/DDBJ databases">
        <authorList>
            <person name="Mishra B."/>
        </authorList>
    </citation>
    <scope>NUCLEOTIDE SEQUENCE [LARGE SCALE GENOMIC DNA]</scope>
</reference>
<feature type="domain" description="Smr" evidence="4">
    <location>
        <begin position="450"/>
        <end position="540"/>
    </location>
</feature>
<dbReference type="Proteomes" id="UP000467841">
    <property type="component" value="Unassembled WGS sequence"/>
</dbReference>
<protein>
    <recommendedName>
        <fullName evidence="4">Smr domain-containing protein</fullName>
    </recommendedName>
</protein>
<feature type="repeat" description="PPR" evidence="3">
    <location>
        <begin position="280"/>
        <end position="314"/>
    </location>
</feature>
<dbReference type="OrthoDB" id="1931748at2759"/>
<dbReference type="NCBIfam" id="TIGR00756">
    <property type="entry name" value="PPR"/>
    <property type="match status" value="2"/>
</dbReference>
<dbReference type="Gene3D" id="1.25.40.10">
    <property type="entry name" value="Tetratricopeptide repeat domain"/>
    <property type="match status" value="1"/>
</dbReference>
<dbReference type="AlphaFoldDB" id="A0A6D2I1R8"/>
<keyword evidence="6" id="KW-1185">Reference proteome</keyword>
<dbReference type="InterPro" id="IPR036063">
    <property type="entry name" value="Smr_dom_sf"/>
</dbReference>
<name>A0A6D2I1R8_9BRAS</name>
<evidence type="ECO:0000256" key="1">
    <source>
        <dbReference type="ARBA" id="ARBA00007626"/>
    </source>
</evidence>
<dbReference type="SUPFAM" id="SSF160443">
    <property type="entry name" value="SMR domain-like"/>
    <property type="match status" value="1"/>
</dbReference>
<dbReference type="EMBL" id="CACVBM020000666">
    <property type="protein sequence ID" value="CAA7021979.1"/>
    <property type="molecule type" value="Genomic_DNA"/>
</dbReference>
<organism evidence="5 6">
    <name type="scientific">Microthlaspi erraticum</name>
    <dbReference type="NCBI Taxonomy" id="1685480"/>
    <lineage>
        <taxon>Eukaryota</taxon>
        <taxon>Viridiplantae</taxon>
        <taxon>Streptophyta</taxon>
        <taxon>Embryophyta</taxon>
        <taxon>Tracheophyta</taxon>
        <taxon>Spermatophyta</taxon>
        <taxon>Magnoliopsida</taxon>
        <taxon>eudicotyledons</taxon>
        <taxon>Gunneridae</taxon>
        <taxon>Pentapetalae</taxon>
        <taxon>rosids</taxon>
        <taxon>malvids</taxon>
        <taxon>Brassicales</taxon>
        <taxon>Brassicaceae</taxon>
        <taxon>Coluteocarpeae</taxon>
        <taxon>Microthlaspi</taxon>
    </lineage>
</organism>
<accession>A0A6D2I1R8</accession>
<dbReference type="PROSITE" id="PS51375">
    <property type="entry name" value="PPR"/>
    <property type="match status" value="1"/>
</dbReference>
<evidence type="ECO:0000313" key="5">
    <source>
        <dbReference type="EMBL" id="CAA7021979.1"/>
    </source>
</evidence>
<gene>
    <name evidence="5" type="ORF">MERR_LOCUS9214</name>
</gene>
<dbReference type="InterPro" id="IPR011990">
    <property type="entry name" value="TPR-like_helical_dom_sf"/>
</dbReference>
<evidence type="ECO:0000256" key="2">
    <source>
        <dbReference type="ARBA" id="ARBA00022737"/>
    </source>
</evidence>
<dbReference type="PANTHER" id="PTHR47447:SF15">
    <property type="entry name" value="OS02G0120000 PROTEIN"/>
    <property type="match status" value="1"/>
</dbReference>
<evidence type="ECO:0000313" key="6">
    <source>
        <dbReference type="Proteomes" id="UP000467841"/>
    </source>
</evidence>
<evidence type="ECO:0000259" key="4">
    <source>
        <dbReference type="PROSITE" id="PS50828"/>
    </source>
</evidence>
<comment type="caution">
    <text evidence="5">The sequence shown here is derived from an EMBL/GenBank/DDBJ whole genome shotgun (WGS) entry which is preliminary data.</text>
</comment>
<dbReference type="SMART" id="SM00463">
    <property type="entry name" value="SMR"/>
    <property type="match status" value="1"/>
</dbReference>
<dbReference type="PANTHER" id="PTHR47447">
    <property type="entry name" value="OS03G0856100 PROTEIN"/>
    <property type="match status" value="1"/>
</dbReference>
<keyword evidence="2" id="KW-0677">Repeat</keyword>
<dbReference type="PROSITE" id="PS50828">
    <property type="entry name" value="SMR"/>
    <property type="match status" value="1"/>
</dbReference>
<dbReference type="Gene3D" id="3.30.1370.110">
    <property type="match status" value="1"/>
</dbReference>